<protein>
    <submittedName>
        <fullName evidence="2">Uncharacterized protein</fullName>
    </submittedName>
</protein>
<gene>
    <name evidence="2" type="ORF">CCM_06291</name>
</gene>
<reference evidence="2 3" key="1">
    <citation type="journal article" date="2011" name="Genome Biol.">
        <title>Genome sequence of the insect pathogenic fungus Cordyceps militaris, a valued traditional Chinese medicine.</title>
        <authorList>
            <person name="Zheng P."/>
            <person name="Xia Y."/>
            <person name="Xiao G."/>
            <person name="Xiong C."/>
            <person name="Hu X."/>
            <person name="Zhang S."/>
            <person name="Zheng H."/>
            <person name="Huang Y."/>
            <person name="Zhou Y."/>
            <person name="Wang S."/>
            <person name="Zhao G.P."/>
            <person name="Liu X."/>
            <person name="St Leger R.J."/>
            <person name="Wang C."/>
        </authorList>
    </citation>
    <scope>NUCLEOTIDE SEQUENCE [LARGE SCALE GENOMIC DNA]</scope>
    <source>
        <strain evidence="2 3">CM01</strain>
    </source>
</reference>
<dbReference type="EMBL" id="JH126402">
    <property type="protein sequence ID" value="EGX92131.1"/>
    <property type="molecule type" value="Genomic_DNA"/>
</dbReference>
<dbReference type="InParanoid" id="G3JJU7"/>
<accession>G3JJU7</accession>
<feature type="signal peptide" evidence="1">
    <location>
        <begin position="1"/>
        <end position="19"/>
    </location>
</feature>
<evidence type="ECO:0000313" key="3">
    <source>
        <dbReference type="Proteomes" id="UP000001610"/>
    </source>
</evidence>
<dbReference type="AlphaFoldDB" id="G3JJU7"/>
<name>G3JJU7_CORMM</name>
<organism evidence="2 3">
    <name type="scientific">Cordyceps militaris (strain CM01)</name>
    <name type="common">Caterpillar fungus</name>
    <dbReference type="NCBI Taxonomy" id="983644"/>
    <lineage>
        <taxon>Eukaryota</taxon>
        <taxon>Fungi</taxon>
        <taxon>Dikarya</taxon>
        <taxon>Ascomycota</taxon>
        <taxon>Pezizomycotina</taxon>
        <taxon>Sordariomycetes</taxon>
        <taxon>Hypocreomycetidae</taxon>
        <taxon>Hypocreales</taxon>
        <taxon>Cordycipitaceae</taxon>
        <taxon>Cordyceps</taxon>
    </lineage>
</organism>
<evidence type="ECO:0000256" key="1">
    <source>
        <dbReference type="SAM" id="SignalP"/>
    </source>
</evidence>
<dbReference type="STRING" id="983644.G3JJU7"/>
<dbReference type="VEuPathDB" id="FungiDB:CCM_06291"/>
<dbReference type="OMA" id="CCIAGCF"/>
<dbReference type="GeneID" id="18168306"/>
<evidence type="ECO:0000313" key="2">
    <source>
        <dbReference type="EMBL" id="EGX92131.1"/>
    </source>
</evidence>
<keyword evidence="1" id="KW-0732">Signal</keyword>
<keyword evidence="3" id="KW-1185">Reference proteome</keyword>
<sequence>MRFTALLALGAAVVVSAQSATTSAAAPASSQETCLKNCGTDVVCRAHCAGVPVPDEGQVNDTTQCAMKCPQGDGSPSDTQKYSDCVQGCISQHFFNSQSGTPSATGGSGAGAAAGSSVTATASSSSAAVSSASSAAGSSASSAAHSSASSAASSASKTAEASQSSTSASASATATKNAAAGLTGVSATLLGFVAALFALGSGYELLVNLVS</sequence>
<dbReference type="RefSeq" id="XP_006671495.1">
    <property type="nucleotide sequence ID" value="XM_006671432.1"/>
</dbReference>
<dbReference type="OrthoDB" id="5597238at2759"/>
<proteinExistence type="predicted"/>
<dbReference type="Proteomes" id="UP000001610">
    <property type="component" value="Unassembled WGS sequence"/>
</dbReference>
<dbReference type="eggNOG" id="ENOG502SFMK">
    <property type="taxonomic scope" value="Eukaryota"/>
</dbReference>
<dbReference type="HOGENOM" id="CLU_096545_0_0_1"/>
<feature type="chain" id="PRO_5003446556" evidence="1">
    <location>
        <begin position="20"/>
        <end position="211"/>
    </location>
</feature>
<dbReference type="KEGG" id="cmt:CCM_06291"/>